<gene>
    <name evidence="2" type="ORF">BIW11_03339</name>
</gene>
<feature type="region of interest" description="Disordered" evidence="1">
    <location>
        <begin position="219"/>
        <end position="240"/>
    </location>
</feature>
<evidence type="ECO:0000313" key="2">
    <source>
        <dbReference type="EMBL" id="OQR74902.1"/>
    </source>
</evidence>
<dbReference type="Proteomes" id="UP000192247">
    <property type="component" value="Unassembled WGS sequence"/>
</dbReference>
<comment type="caution">
    <text evidence="2">The sequence shown here is derived from an EMBL/GenBank/DDBJ whole genome shotgun (WGS) entry which is preliminary data.</text>
</comment>
<feature type="region of interest" description="Disordered" evidence="1">
    <location>
        <begin position="1"/>
        <end position="28"/>
    </location>
</feature>
<dbReference type="InParanoid" id="A0A1V9XND5"/>
<proteinExistence type="predicted"/>
<reference evidence="2 3" key="1">
    <citation type="journal article" date="2017" name="Gigascience">
        <title>Draft genome of the honey bee ectoparasitic mite, Tropilaelaps mercedesae, is shaped by the parasitic life history.</title>
        <authorList>
            <person name="Dong X."/>
            <person name="Armstrong S.D."/>
            <person name="Xia D."/>
            <person name="Makepeace B.L."/>
            <person name="Darby A.C."/>
            <person name="Kadowaki T."/>
        </authorList>
    </citation>
    <scope>NUCLEOTIDE SEQUENCE [LARGE SCALE GENOMIC DNA]</scope>
    <source>
        <strain evidence="2">Wuxi-XJTLU</strain>
    </source>
</reference>
<accession>A0A1V9XND5</accession>
<protein>
    <submittedName>
        <fullName evidence="2">Uncharacterized protein</fullName>
    </submittedName>
</protein>
<feature type="compositionally biased region" description="Basic and acidic residues" evidence="1">
    <location>
        <begin position="1"/>
        <end position="15"/>
    </location>
</feature>
<name>A0A1V9XND5_9ACAR</name>
<feature type="compositionally biased region" description="Low complexity" evidence="1">
    <location>
        <begin position="229"/>
        <end position="238"/>
    </location>
</feature>
<feature type="region of interest" description="Disordered" evidence="1">
    <location>
        <begin position="364"/>
        <end position="387"/>
    </location>
</feature>
<keyword evidence="3" id="KW-1185">Reference proteome</keyword>
<organism evidence="2 3">
    <name type="scientific">Tropilaelaps mercedesae</name>
    <dbReference type="NCBI Taxonomy" id="418985"/>
    <lineage>
        <taxon>Eukaryota</taxon>
        <taxon>Metazoa</taxon>
        <taxon>Ecdysozoa</taxon>
        <taxon>Arthropoda</taxon>
        <taxon>Chelicerata</taxon>
        <taxon>Arachnida</taxon>
        <taxon>Acari</taxon>
        <taxon>Parasitiformes</taxon>
        <taxon>Mesostigmata</taxon>
        <taxon>Gamasina</taxon>
        <taxon>Dermanyssoidea</taxon>
        <taxon>Laelapidae</taxon>
        <taxon>Tropilaelaps</taxon>
    </lineage>
</organism>
<evidence type="ECO:0000313" key="3">
    <source>
        <dbReference type="Proteomes" id="UP000192247"/>
    </source>
</evidence>
<dbReference type="EMBL" id="MNPL01007185">
    <property type="protein sequence ID" value="OQR74902.1"/>
    <property type="molecule type" value="Genomic_DNA"/>
</dbReference>
<dbReference type="AlphaFoldDB" id="A0A1V9XND5"/>
<feature type="compositionally biased region" description="Polar residues" evidence="1">
    <location>
        <begin position="378"/>
        <end position="387"/>
    </location>
</feature>
<sequence length="387" mass="43165">MVRKTFLRDNAEHRCSQSKPPRTTRLADAGIIVRQTQISPPVSDNSSTQDKENFAAISADSSLLQPRISDLNKVNEHRLRPMSSMESQLNNFSGQCAMTSDVAVPALQIGIEDEITAIIKPLSVAHNDSSDTLVKLKSVRRSFRLPSEGAQDDAPFSDNHRLDWAALPTDSKEKGTVIQQEENEDNNDFDLRILKRNVNMDQSCDDLEKEIRNISGINCNKSRSIGKGSQSQPSPSSSLMSEMVNVGRWHVSQRVHEQNEANSGLDTSGTCVDTKGELIADFIDGVKFMRRLTEYQDELEKDKQPQKPSCETRRSVVADMLDTPARTISAETENSPNSRRESVIAIRVSRAGFVRRNVREIENTFATPTGEALRTRQHTPITNSSNK</sequence>
<evidence type="ECO:0000256" key="1">
    <source>
        <dbReference type="SAM" id="MobiDB-lite"/>
    </source>
</evidence>